<accession>A0A0R1VW36</accession>
<dbReference type="RefSeq" id="WP_057872242.1">
    <property type="nucleotide sequence ID" value="NZ_AZGB01000018.1"/>
</dbReference>
<protein>
    <recommendedName>
        <fullName evidence="1">EAL domain-containing protein</fullName>
    </recommendedName>
</protein>
<sequence>MDEIFESHINNLITSFSFELQPIINASNFKITDYEFLLRSKKSNQFPLNEFNLITQNDTNNTIYMQWLKKVLAQELLKKPAKIISVNLDPQQLIYPSTHVFLSEMAKYHSQLTIEITEQKPLTTKQRPYFSNQLCQLEQLGYKLAFDDIGSGQNTLELLLHELEHFKRVKLSILKFQKLNTKLLAELLTFFHMLAQHEQLELVVEGIDCMEKAELALNHGICLQQGFWWRDLINNQQLNQLHNLGK</sequence>
<dbReference type="GO" id="GO:0071111">
    <property type="term" value="F:cyclic-guanylate-specific phosphodiesterase activity"/>
    <property type="evidence" value="ECO:0007669"/>
    <property type="project" value="InterPro"/>
</dbReference>
<dbReference type="SMART" id="SM00052">
    <property type="entry name" value="EAL"/>
    <property type="match status" value="1"/>
</dbReference>
<evidence type="ECO:0000259" key="1">
    <source>
        <dbReference type="PROSITE" id="PS50883"/>
    </source>
</evidence>
<dbReference type="PATRIC" id="fig|1423750.3.peg.1574"/>
<evidence type="ECO:0000313" key="3">
    <source>
        <dbReference type="Proteomes" id="UP000051451"/>
    </source>
</evidence>
<dbReference type="InterPro" id="IPR001633">
    <property type="entry name" value="EAL_dom"/>
</dbReference>
<dbReference type="OrthoDB" id="2324331at2"/>
<dbReference type="InterPro" id="IPR035919">
    <property type="entry name" value="EAL_sf"/>
</dbReference>
<feature type="domain" description="EAL" evidence="1">
    <location>
        <begin position="1"/>
        <end position="246"/>
    </location>
</feature>
<dbReference type="EMBL" id="AZGB01000018">
    <property type="protein sequence ID" value="KRM05820.1"/>
    <property type="molecule type" value="Genomic_DNA"/>
</dbReference>
<dbReference type="AlphaFoldDB" id="A0A0R1VW36"/>
<proteinExistence type="predicted"/>
<reference evidence="2 3" key="1">
    <citation type="journal article" date="2015" name="Genome Announc.">
        <title>Expanding the biotechnology potential of lactobacilli through comparative genomics of 213 strains and associated genera.</title>
        <authorList>
            <person name="Sun Z."/>
            <person name="Harris H.M."/>
            <person name="McCann A."/>
            <person name="Guo C."/>
            <person name="Argimon S."/>
            <person name="Zhang W."/>
            <person name="Yang X."/>
            <person name="Jeffery I.B."/>
            <person name="Cooney J.C."/>
            <person name="Kagawa T.F."/>
            <person name="Liu W."/>
            <person name="Song Y."/>
            <person name="Salvetti E."/>
            <person name="Wrobel A."/>
            <person name="Rasinkangas P."/>
            <person name="Parkhill J."/>
            <person name="Rea M.C."/>
            <person name="O'Sullivan O."/>
            <person name="Ritari J."/>
            <person name="Douillard F.P."/>
            <person name="Paul Ross R."/>
            <person name="Yang R."/>
            <person name="Briner A.E."/>
            <person name="Felis G.E."/>
            <person name="de Vos W.M."/>
            <person name="Barrangou R."/>
            <person name="Klaenhammer T.R."/>
            <person name="Caufield P.W."/>
            <person name="Cui Y."/>
            <person name="Zhang H."/>
            <person name="O'Toole P.W."/>
        </authorList>
    </citation>
    <scope>NUCLEOTIDE SEQUENCE [LARGE SCALE GENOMIC DNA]</scope>
    <source>
        <strain evidence="2 3">DSM 18630</strain>
    </source>
</reference>
<dbReference type="Gene3D" id="3.20.20.450">
    <property type="entry name" value="EAL domain"/>
    <property type="match status" value="1"/>
</dbReference>
<dbReference type="PANTHER" id="PTHR33121:SF70">
    <property type="entry name" value="SIGNALING PROTEIN YKOW"/>
    <property type="match status" value="1"/>
</dbReference>
<dbReference type="PANTHER" id="PTHR33121">
    <property type="entry name" value="CYCLIC DI-GMP PHOSPHODIESTERASE PDEF"/>
    <property type="match status" value="1"/>
</dbReference>
<gene>
    <name evidence="2" type="ORF">FC89_GL001534</name>
</gene>
<comment type="caution">
    <text evidence="2">The sequence shown here is derived from an EMBL/GenBank/DDBJ whole genome shotgun (WGS) entry which is preliminary data.</text>
</comment>
<dbReference type="GeneID" id="98319530"/>
<keyword evidence="3" id="KW-1185">Reference proteome</keyword>
<dbReference type="PROSITE" id="PS50883">
    <property type="entry name" value="EAL"/>
    <property type="match status" value="1"/>
</dbReference>
<dbReference type="SUPFAM" id="SSF141868">
    <property type="entry name" value="EAL domain-like"/>
    <property type="match status" value="1"/>
</dbReference>
<dbReference type="Proteomes" id="UP000051451">
    <property type="component" value="Unassembled WGS sequence"/>
</dbReference>
<dbReference type="STRING" id="1423750.FC89_GL001534"/>
<evidence type="ECO:0000313" key="2">
    <source>
        <dbReference type="EMBL" id="KRM05820.1"/>
    </source>
</evidence>
<organism evidence="2 3">
    <name type="scientific">Liquorilactobacillus ghanensis DSM 18630</name>
    <dbReference type="NCBI Taxonomy" id="1423750"/>
    <lineage>
        <taxon>Bacteria</taxon>
        <taxon>Bacillati</taxon>
        <taxon>Bacillota</taxon>
        <taxon>Bacilli</taxon>
        <taxon>Lactobacillales</taxon>
        <taxon>Lactobacillaceae</taxon>
        <taxon>Liquorilactobacillus</taxon>
    </lineage>
</organism>
<dbReference type="InterPro" id="IPR050706">
    <property type="entry name" value="Cyclic-di-GMP_PDE-like"/>
</dbReference>
<dbReference type="Pfam" id="PF00563">
    <property type="entry name" value="EAL"/>
    <property type="match status" value="1"/>
</dbReference>
<name>A0A0R1VW36_9LACO</name>